<dbReference type="InterPro" id="IPR050902">
    <property type="entry name" value="ABC_Transporter_SBP"/>
</dbReference>
<evidence type="ECO:0000313" key="2">
    <source>
        <dbReference type="EMBL" id="MFD0946841.1"/>
    </source>
</evidence>
<gene>
    <name evidence="2" type="ORF">ACFQ1E_10875</name>
</gene>
<dbReference type="InterPro" id="IPR002491">
    <property type="entry name" value="ABC_transptr_periplasmic_BD"/>
</dbReference>
<comment type="caution">
    <text evidence="2">The sequence shown here is derived from an EMBL/GenBank/DDBJ whole genome shotgun (WGS) entry which is preliminary data.</text>
</comment>
<dbReference type="PROSITE" id="PS51257">
    <property type="entry name" value="PROKAR_LIPOPROTEIN"/>
    <property type="match status" value="1"/>
</dbReference>
<dbReference type="SUPFAM" id="SSF53807">
    <property type="entry name" value="Helical backbone' metal receptor"/>
    <property type="match status" value="1"/>
</dbReference>
<keyword evidence="3" id="KW-1185">Reference proteome</keyword>
<dbReference type="PANTHER" id="PTHR30535:SF4">
    <property type="entry name" value="HEMIN-BINDING PERIPLASMIC PROTEIN HMUT"/>
    <property type="match status" value="1"/>
</dbReference>
<name>A0ABW3H5R7_9SPHN</name>
<proteinExistence type="predicted"/>
<evidence type="ECO:0000259" key="1">
    <source>
        <dbReference type="Pfam" id="PF01497"/>
    </source>
</evidence>
<feature type="domain" description="Fe/B12 periplasmic-binding" evidence="1">
    <location>
        <begin position="30"/>
        <end position="229"/>
    </location>
</feature>
<accession>A0ABW3H5R7</accession>
<evidence type="ECO:0000313" key="3">
    <source>
        <dbReference type="Proteomes" id="UP001596977"/>
    </source>
</evidence>
<sequence>MIRGAALLGTLAGVLVAGCAAPPSQGAGGIVSLNPCADAMLVELVPPDRIAAISHYSQDPGATSIDLAVARRFRATAGTAEEVIALRPGLVIASSFTQAATREAFARAGLRTLYLDSPVTIAASRAQVARLARAVGAEDAGRAMIARIDAAIAAAAPPPGPRVPALIWIGGNLASGGSNLVNQMLALAGFEDRAARYGLAYTGYLPVETVAADPPRVMFVPDDGSGRDAGSRAAAMRARVLAHSPARVTEARFPRDLVNCGGPVIARAMTRLAEVRRSIAP</sequence>
<dbReference type="Proteomes" id="UP001596977">
    <property type="component" value="Unassembled WGS sequence"/>
</dbReference>
<dbReference type="RefSeq" id="WP_264944045.1">
    <property type="nucleotide sequence ID" value="NZ_JAPDRA010000004.1"/>
</dbReference>
<dbReference type="PANTHER" id="PTHR30535">
    <property type="entry name" value="VITAMIN B12-BINDING PROTEIN"/>
    <property type="match status" value="1"/>
</dbReference>
<protein>
    <submittedName>
        <fullName evidence="2">ABC transporter substrate-binding protein</fullName>
    </submittedName>
</protein>
<dbReference type="Pfam" id="PF01497">
    <property type="entry name" value="Peripla_BP_2"/>
    <property type="match status" value="1"/>
</dbReference>
<dbReference type="Gene3D" id="3.40.50.1980">
    <property type="entry name" value="Nitrogenase molybdenum iron protein domain"/>
    <property type="match status" value="2"/>
</dbReference>
<organism evidence="2 3">
    <name type="scientific">Sphingomonas canadensis</name>
    <dbReference type="NCBI Taxonomy" id="1219257"/>
    <lineage>
        <taxon>Bacteria</taxon>
        <taxon>Pseudomonadati</taxon>
        <taxon>Pseudomonadota</taxon>
        <taxon>Alphaproteobacteria</taxon>
        <taxon>Sphingomonadales</taxon>
        <taxon>Sphingomonadaceae</taxon>
        <taxon>Sphingomonas</taxon>
    </lineage>
</organism>
<dbReference type="EMBL" id="JBHTJG010000004">
    <property type="protein sequence ID" value="MFD0946841.1"/>
    <property type="molecule type" value="Genomic_DNA"/>
</dbReference>
<reference evidence="3" key="1">
    <citation type="journal article" date="2019" name="Int. J. Syst. Evol. Microbiol.">
        <title>The Global Catalogue of Microorganisms (GCM) 10K type strain sequencing project: providing services to taxonomists for standard genome sequencing and annotation.</title>
        <authorList>
            <consortium name="The Broad Institute Genomics Platform"/>
            <consortium name="The Broad Institute Genome Sequencing Center for Infectious Disease"/>
            <person name="Wu L."/>
            <person name="Ma J."/>
        </authorList>
    </citation>
    <scope>NUCLEOTIDE SEQUENCE [LARGE SCALE GENOMIC DNA]</scope>
    <source>
        <strain evidence="3">CCUG 62982</strain>
    </source>
</reference>